<name>A0A0N9PHP3_9VIRU</name>
<protein>
    <submittedName>
        <fullName evidence="1">Uncharacterized protein</fullName>
    </submittedName>
</protein>
<dbReference type="Proteomes" id="UP000319438">
    <property type="component" value="Segment"/>
</dbReference>
<organism evidence="1 2">
    <name type="scientific">Port-miou virus</name>
    <dbReference type="NCBI Taxonomy" id="1733873"/>
    <lineage>
        <taxon>Viruses</taxon>
        <taxon>Varidnaviria</taxon>
        <taxon>Bamfordvirae</taxon>
        <taxon>Nucleocytoviricota</taxon>
        <taxon>Megaviricetes</taxon>
        <taxon>Pimascovirales</taxon>
        <taxon>Pimascovirales incertae sedis</taxon>
        <taxon>Marseilleviridae</taxon>
        <taxon>Losannavirus</taxon>
        <taxon>Losannavirus lausannense</taxon>
        <taxon>Lausannevirus</taxon>
    </lineage>
</organism>
<evidence type="ECO:0000313" key="2">
    <source>
        <dbReference type="Proteomes" id="UP000319438"/>
    </source>
</evidence>
<accession>A0A0N9PHP3</accession>
<reference evidence="1" key="1">
    <citation type="journal article" date="2015" name="Genome Announc.">
        <title>Complete Genome Sequence of a New Member of the Marseilleviridae Recovered from the Brackish Submarine Spring in the Cassis Port-Miou Calanque, France.</title>
        <authorList>
            <person name="Doutre G."/>
            <person name="Arfib B."/>
            <person name="Rochette P."/>
            <person name="Claverie J.M."/>
            <person name="Bonin P."/>
            <person name="Abergel C."/>
        </authorList>
    </citation>
    <scope>NUCLEOTIDE SEQUENCE [LARGE SCALE GENOMIC DNA]</scope>
    <source>
        <strain evidence="1">1</strain>
    </source>
</reference>
<dbReference type="EMBL" id="KT428292">
    <property type="protein sequence ID" value="ALH06793.1"/>
    <property type="molecule type" value="Genomic_DNA"/>
</dbReference>
<gene>
    <name evidence="1" type="ORF">PMV_095</name>
</gene>
<proteinExistence type="predicted"/>
<sequence length="157" mass="18477">MCASRNYSQEMPELPREELGRRVAKLVPFWVDKESKMCFELKKNDPFSTSFLWERKEVLCLGEMVRDGVCIREGEEENLVNVFETREYITLHEFGYYAFFKPSLAEIARFLPKELFDDHEKLYVTSEALYMRKDDCYPIGTDQGVHVAKTTVLIKNI</sequence>
<evidence type="ECO:0000313" key="1">
    <source>
        <dbReference type="EMBL" id="ALH06793.1"/>
    </source>
</evidence>